<sequence length="132" mass="15327">MKELKLEIKQKPFDDILSGKKDFERREITPKNVVDYVSFVVDGKEYEKEEDIPEGDSEVMVKAKSYDRLKLVTGEYKGKRPYLIIEVKDARVEFLYDENGDFIIGKKGGKEYALAYIIFELGNIVETFKGEK</sequence>
<accession>A0A174UQN0</accession>
<proteinExistence type="predicted"/>
<name>A0A174UQN0_BACT4</name>
<reference evidence="1 2" key="1">
    <citation type="submission" date="2015-09" db="EMBL/GenBank/DDBJ databases">
        <authorList>
            <consortium name="Pathogen Informatics"/>
        </authorList>
    </citation>
    <scope>NUCLEOTIDE SEQUENCE [LARGE SCALE GENOMIC DNA]</scope>
    <source>
        <strain evidence="1 2">2789STDY5834945</strain>
    </source>
</reference>
<gene>
    <name evidence="1" type="ORF">ERS852557_03096</name>
</gene>
<evidence type="ECO:0000313" key="2">
    <source>
        <dbReference type="Proteomes" id="UP000095541"/>
    </source>
</evidence>
<organism evidence="1 2">
    <name type="scientific">Bacteroides thetaiotaomicron</name>
    <dbReference type="NCBI Taxonomy" id="818"/>
    <lineage>
        <taxon>Bacteria</taxon>
        <taxon>Pseudomonadati</taxon>
        <taxon>Bacteroidota</taxon>
        <taxon>Bacteroidia</taxon>
        <taxon>Bacteroidales</taxon>
        <taxon>Bacteroidaceae</taxon>
        <taxon>Bacteroides</taxon>
    </lineage>
</organism>
<dbReference type="EMBL" id="CZBI01000004">
    <property type="protein sequence ID" value="CUQ23181.1"/>
    <property type="molecule type" value="Genomic_DNA"/>
</dbReference>
<evidence type="ECO:0008006" key="3">
    <source>
        <dbReference type="Google" id="ProtNLM"/>
    </source>
</evidence>
<dbReference type="RefSeq" id="WP_055219894.1">
    <property type="nucleotide sequence ID" value="NZ_CZBI01000004.1"/>
</dbReference>
<dbReference type="Proteomes" id="UP000095541">
    <property type="component" value="Unassembled WGS sequence"/>
</dbReference>
<dbReference type="AlphaFoldDB" id="A0A174UQN0"/>
<protein>
    <recommendedName>
        <fullName evidence="3">ASCH domain-containing protein</fullName>
    </recommendedName>
</protein>
<evidence type="ECO:0000313" key="1">
    <source>
        <dbReference type="EMBL" id="CUQ23181.1"/>
    </source>
</evidence>